<gene>
    <name evidence="1" type="ORF">S01H4_64037</name>
</gene>
<name>X1EE73_9ZZZZ</name>
<organism evidence="1">
    <name type="scientific">marine sediment metagenome</name>
    <dbReference type="NCBI Taxonomy" id="412755"/>
    <lineage>
        <taxon>unclassified sequences</taxon>
        <taxon>metagenomes</taxon>
        <taxon>ecological metagenomes</taxon>
    </lineage>
</organism>
<accession>X1EE73</accession>
<dbReference type="EMBL" id="BART01038704">
    <property type="protein sequence ID" value="GAH06948.1"/>
    <property type="molecule type" value="Genomic_DNA"/>
</dbReference>
<reference evidence="1" key="1">
    <citation type="journal article" date="2014" name="Front. Microbiol.">
        <title>High frequency of phylogenetically diverse reductive dehalogenase-homologous genes in deep subseafloor sedimentary metagenomes.</title>
        <authorList>
            <person name="Kawai M."/>
            <person name="Futagami T."/>
            <person name="Toyoda A."/>
            <person name="Takaki Y."/>
            <person name="Nishi S."/>
            <person name="Hori S."/>
            <person name="Arai W."/>
            <person name="Tsubouchi T."/>
            <person name="Morono Y."/>
            <person name="Uchiyama I."/>
            <person name="Ito T."/>
            <person name="Fujiyama A."/>
            <person name="Inagaki F."/>
            <person name="Takami H."/>
        </authorList>
    </citation>
    <scope>NUCLEOTIDE SEQUENCE</scope>
    <source>
        <strain evidence="1">Expedition CK06-06</strain>
    </source>
</reference>
<feature type="non-terminal residue" evidence="1">
    <location>
        <position position="1"/>
    </location>
</feature>
<comment type="caution">
    <text evidence="1">The sequence shown here is derived from an EMBL/GenBank/DDBJ whole genome shotgun (WGS) entry which is preliminary data.</text>
</comment>
<proteinExistence type="predicted"/>
<dbReference type="Gene3D" id="3.40.50.720">
    <property type="entry name" value="NAD(P)-binding Rossmann-like Domain"/>
    <property type="match status" value="1"/>
</dbReference>
<evidence type="ECO:0000313" key="1">
    <source>
        <dbReference type="EMBL" id="GAH06948.1"/>
    </source>
</evidence>
<protein>
    <submittedName>
        <fullName evidence="1">Uncharacterized protein</fullName>
    </submittedName>
</protein>
<sequence>ESALKYMPEANLVLISLPGKYAAREAKNALLNDKHVMLFSDDVSLEEDHFVMLLPPQSSLYRQLRL</sequence>
<dbReference type="AlphaFoldDB" id="X1EE73"/>